<comment type="similarity">
    <text evidence="1">Belongs to the membrane fusion protein (MFP) (TC 8.A.1) family.</text>
</comment>
<evidence type="ECO:0000256" key="2">
    <source>
        <dbReference type="SAM" id="SignalP"/>
    </source>
</evidence>
<evidence type="ECO:0000313" key="6">
    <source>
        <dbReference type="Proteomes" id="UP000306918"/>
    </source>
</evidence>
<evidence type="ECO:0000259" key="4">
    <source>
        <dbReference type="Pfam" id="PF25989"/>
    </source>
</evidence>
<dbReference type="Gene3D" id="2.40.50.100">
    <property type="match status" value="1"/>
</dbReference>
<dbReference type="InterPro" id="IPR058625">
    <property type="entry name" value="MdtA-like_BSH"/>
</dbReference>
<comment type="caution">
    <text evidence="5">The sequence shown here is derived from an EMBL/GenBank/DDBJ whole genome shotgun (WGS) entry which is preliminary data.</text>
</comment>
<keyword evidence="6" id="KW-1185">Reference proteome</keyword>
<name>A0A4S8HA98_9BACT</name>
<dbReference type="Pfam" id="PF25917">
    <property type="entry name" value="BSH_RND"/>
    <property type="match status" value="1"/>
</dbReference>
<dbReference type="OrthoDB" id="9806939at2"/>
<protein>
    <submittedName>
        <fullName evidence="5">Efflux RND transporter periplasmic adaptor subunit</fullName>
    </submittedName>
</protein>
<dbReference type="RefSeq" id="WP_136580551.1">
    <property type="nucleotide sequence ID" value="NZ_STFF01000013.1"/>
</dbReference>
<feature type="domain" description="Multidrug resistance protein MdtA-like barrel-sandwich hybrid" evidence="3">
    <location>
        <begin position="69"/>
        <end position="192"/>
    </location>
</feature>
<dbReference type="Proteomes" id="UP000306918">
    <property type="component" value="Unassembled WGS sequence"/>
</dbReference>
<sequence length="350" mass="36869">MKKKIIQIAGAVLVAGSIGVVLASNKAKIDKAAQPVKDNAVIPVKIADVIRDSFNTAFTINGTTSSAKEVKIASEVQGKLVGLYIKNGDVVRKGQVIAQLDAGVYHAQLASVESSLAKALLDINRYTHLIEMGGATSMQLESVKLQHASLLAQKKEVLQQIAHMQILSPFNGKVENVSVETGSFVSFGTVLAQLIDNSSLKINVYLGEQEAFKVKAGQPVVVNSVVITQPQSAHISMISDKADAAGKFLTEISLPNNGKEKLKAGILADVTFSTGIAETGLSIPVSALLAGTKQATVYVVNANKVQHRTIKTGLVTPGKVQVLEGLQEGEQVVVSGQLNLENGMVVKGSK</sequence>
<dbReference type="InterPro" id="IPR006143">
    <property type="entry name" value="RND_pump_MFP"/>
</dbReference>
<feature type="domain" description="YknX-like C-terminal permuted SH3-like" evidence="4">
    <location>
        <begin position="281"/>
        <end position="347"/>
    </location>
</feature>
<organism evidence="5 6">
    <name type="scientific">Niastella caeni</name>
    <dbReference type="NCBI Taxonomy" id="2569763"/>
    <lineage>
        <taxon>Bacteria</taxon>
        <taxon>Pseudomonadati</taxon>
        <taxon>Bacteroidota</taxon>
        <taxon>Chitinophagia</taxon>
        <taxon>Chitinophagales</taxon>
        <taxon>Chitinophagaceae</taxon>
        <taxon>Niastella</taxon>
    </lineage>
</organism>
<dbReference type="InterPro" id="IPR058637">
    <property type="entry name" value="YknX-like_C"/>
</dbReference>
<dbReference type="Gene3D" id="2.40.420.20">
    <property type="match status" value="1"/>
</dbReference>
<dbReference type="NCBIfam" id="TIGR01730">
    <property type="entry name" value="RND_mfp"/>
    <property type="match status" value="1"/>
</dbReference>
<accession>A0A4S8HA98</accession>
<feature type="chain" id="PRO_5020236398" evidence="2">
    <location>
        <begin position="24"/>
        <end position="350"/>
    </location>
</feature>
<dbReference type="GO" id="GO:1990281">
    <property type="term" value="C:efflux pump complex"/>
    <property type="evidence" value="ECO:0007669"/>
    <property type="project" value="TreeGrafter"/>
</dbReference>
<evidence type="ECO:0000256" key="1">
    <source>
        <dbReference type="ARBA" id="ARBA00009477"/>
    </source>
</evidence>
<proteinExistence type="inferred from homology"/>
<evidence type="ECO:0000259" key="3">
    <source>
        <dbReference type="Pfam" id="PF25917"/>
    </source>
</evidence>
<dbReference type="GO" id="GO:0015562">
    <property type="term" value="F:efflux transmembrane transporter activity"/>
    <property type="evidence" value="ECO:0007669"/>
    <property type="project" value="TreeGrafter"/>
</dbReference>
<dbReference type="Gene3D" id="1.10.287.470">
    <property type="entry name" value="Helix hairpin bin"/>
    <property type="match status" value="1"/>
</dbReference>
<keyword evidence="2" id="KW-0732">Signal</keyword>
<dbReference type="PANTHER" id="PTHR30469">
    <property type="entry name" value="MULTIDRUG RESISTANCE PROTEIN MDTA"/>
    <property type="match status" value="1"/>
</dbReference>
<reference evidence="5 6" key="1">
    <citation type="submission" date="2019-04" db="EMBL/GenBank/DDBJ databases">
        <title>Niastella caeni sp. nov., isolated from activated sludge.</title>
        <authorList>
            <person name="Sheng M."/>
        </authorList>
    </citation>
    <scope>NUCLEOTIDE SEQUENCE [LARGE SCALE GENOMIC DNA]</scope>
    <source>
        <strain evidence="5 6">HX-2-15</strain>
    </source>
</reference>
<feature type="signal peptide" evidence="2">
    <location>
        <begin position="1"/>
        <end position="23"/>
    </location>
</feature>
<dbReference type="PANTHER" id="PTHR30469:SF15">
    <property type="entry name" value="HLYD FAMILY OF SECRETION PROTEINS"/>
    <property type="match status" value="1"/>
</dbReference>
<dbReference type="SUPFAM" id="SSF111369">
    <property type="entry name" value="HlyD-like secretion proteins"/>
    <property type="match status" value="1"/>
</dbReference>
<dbReference type="Gene3D" id="2.40.30.170">
    <property type="match status" value="1"/>
</dbReference>
<evidence type="ECO:0000313" key="5">
    <source>
        <dbReference type="EMBL" id="THU31545.1"/>
    </source>
</evidence>
<dbReference type="EMBL" id="STFF01000013">
    <property type="protein sequence ID" value="THU31545.1"/>
    <property type="molecule type" value="Genomic_DNA"/>
</dbReference>
<gene>
    <name evidence="5" type="ORF">FAM09_28380</name>
</gene>
<dbReference type="AlphaFoldDB" id="A0A4S8HA98"/>
<dbReference type="Pfam" id="PF25989">
    <property type="entry name" value="YknX_C"/>
    <property type="match status" value="1"/>
</dbReference>